<evidence type="ECO:0000256" key="2">
    <source>
        <dbReference type="ARBA" id="ARBA00022692"/>
    </source>
</evidence>
<dbReference type="GO" id="GO:0046872">
    <property type="term" value="F:metal ion binding"/>
    <property type="evidence" value="ECO:0007669"/>
    <property type="project" value="UniProtKB-KW"/>
</dbReference>
<proteinExistence type="predicted"/>
<dbReference type="InterPro" id="IPR017941">
    <property type="entry name" value="Rieske_2Fe-2S"/>
</dbReference>
<dbReference type="SUPFAM" id="SSF50022">
    <property type="entry name" value="ISP domain"/>
    <property type="match status" value="1"/>
</dbReference>
<dbReference type="PRINTS" id="PR00162">
    <property type="entry name" value="RIESKE"/>
</dbReference>
<keyword evidence="3" id="KW-0001">2Fe-2S</keyword>
<dbReference type="Pfam" id="PF00355">
    <property type="entry name" value="Rieske"/>
    <property type="match status" value="1"/>
</dbReference>
<dbReference type="InterPro" id="IPR005805">
    <property type="entry name" value="Rieske_Fe-S_prot_C"/>
</dbReference>
<evidence type="ECO:0000313" key="14">
    <source>
        <dbReference type="Proteomes" id="UP000076825"/>
    </source>
</evidence>
<dbReference type="GO" id="GO:0016491">
    <property type="term" value="F:oxidoreductase activity"/>
    <property type="evidence" value="ECO:0007669"/>
    <property type="project" value="UniProtKB-KW"/>
</dbReference>
<dbReference type="EMBL" id="LT546645">
    <property type="protein sequence ID" value="SAI68101.1"/>
    <property type="molecule type" value="Genomic_DNA"/>
</dbReference>
<sequence length="213" mass="22890">MSQDTPMLDDDGAVDPKLPPDPSRRFWIATACALGGIAGAAVTVPLVRSLGPSARARAAAEPVEVDITDLAPGQMRTVEWRGKPVWILRRSEAQLAGLSSQNALLADPGSRRPGYTPAYARNEYRSREPDLFVCVGICTHLGCVPRPQFEPGDAAGMPDSWAGGFLCPCHGSTFDLAGRVYKDKPAPDNLEIPPYRYLSDSRIIVGVDDDSQA</sequence>
<dbReference type="InterPro" id="IPR036922">
    <property type="entry name" value="Rieske_2Fe-2S_sf"/>
</dbReference>
<dbReference type="PATRIC" id="fig|123899.6.peg.1068"/>
<evidence type="ECO:0000256" key="7">
    <source>
        <dbReference type="ARBA" id="ARBA00023014"/>
    </source>
</evidence>
<dbReference type="InterPro" id="IPR006317">
    <property type="entry name" value="Ubiquinol_cyt_c_Rdtase_Fe-S-su"/>
</dbReference>
<keyword evidence="8 10" id="KW-0472">Membrane</keyword>
<evidence type="ECO:0000256" key="1">
    <source>
        <dbReference type="ARBA" id="ARBA00004167"/>
    </source>
</evidence>
<organism evidence="13 14">
    <name type="scientific">Bordetella trematum</name>
    <dbReference type="NCBI Taxonomy" id="123899"/>
    <lineage>
        <taxon>Bacteria</taxon>
        <taxon>Pseudomonadati</taxon>
        <taxon>Pseudomonadota</taxon>
        <taxon>Betaproteobacteria</taxon>
        <taxon>Burkholderiales</taxon>
        <taxon>Alcaligenaceae</taxon>
        <taxon>Bordetella</taxon>
    </lineage>
</organism>
<comment type="cofactor">
    <cofactor evidence="10">
        <name>[2Fe-2S] cluster</name>
        <dbReference type="ChEBI" id="CHEBI:190135"/>
    </cofactor>
    <text evidence="10">Binds 1 [2Fe-2S] cluster per subunit.</text>
</comment>
<dbReference type="GO" id="GO:0008121">
    <property type="term" value="F:quinol-cytochrome-c reductase activity"/>
    <property type="evidence" value="ECO:0007669"/>
    <property type="project" value="UniProtKB-EC"/>
</dbReference>
<dbReference type="GO" id="GO:0016020">
    <property type="term" value="C:membrane"/>
    <property type="evidence" value="ECO:0007669"/>
    <property type="project" value="UniProtKB-SubCell"/>
</dbReference>
<feature type="transmembrane region" description="Helical" evidence="10">
    <location>
        <begin position="26"/>
        <end position="47"/>
    </location>
</feature>
<dbReference type="GO" id="GO:0051537">
    <property type="term" value="F:2 iron, 2 sulfur cluster binding"/>
    <property type="evidence" value="ECO:0007669"/>
    <property type="project" value="UniProtKB-KW"/>
</dbReference>
<keyword evidence="5 10" id="KW-1133">Transmembrane helix</keyword>
<comment type="miscellaneous">
    <text evidence="10">The Rieske protein is a high potential 2Fe-2S protein.</text>
</comment>
<evidence type="ECO:0000256" key="11">
    <source>
        <dbReference type="RuleBase" id="RU004497"/>
    </source>
</evidence>
<evidence type="ECO:0000256" key="3">
    <source>
        <dbReference type="ARBA" id="ARBA00022714"/>
    </source>
</evidence>
<dbReference type="GeneID" id="56587507"/>
<dbReference type="InterPro" id="IPR014349">
    <property type="entry name" value="Rieske_Fe-S_prot"/>
</dbReference>
<dbReference type="InterPro" id="IPR006311">
    <property type="entry name" value="TAT_signal"/>
</dbReference>
<evidence type="ECO:0000259" key="12">
    <source>
        <dbReference type="PROSITE" id="PS51296"/>
    </source>
</evidence>
<keyword evidence="4" id="KW-0479">Metal-binding</keyword>
<keyword evidence="6" id="KW-0408">Iron</keyword>
<comment type="subunit">
    <text evidence="11">The main subunits of complex b-c1 are: cytochrome b, cytochrome c1 and the Rieske protein.</text>
</comment>
<keyword evidence="14" id="KW-1185">Reference proteome</keyword>
<dbReference type="CDD" id="cd03470">
    <property type="entry name" value="Rieske_cytochrome_bc1"/>
    <property type="match status" value="1"/>
</dbReference>
<name>A0A157SCX3_9BORD</name>
<dbReference type="Proteomes" id="UP000076825">
    <property type="component" value="Chromosome 1"/>
</dbReference>
<dbReference type="EC" id="7.1.1.8" evidence="10"/>
<comment type="subcellular location">
    <subcellularLocation>
        <location evidence="1">Membrane</location>
        <topology evidence="1">Single-pass membrane protein</topology>
    </subcellularLocation>
</comment>
<evidence type="ECO:0000256" key="10">
    <source>
        <dbReference type="RuleBase" id="RU004494"/>
    </source>
</evidence>
<reference evidence="13 14" key="1">
    <citation type="submission" date="2016-04" db="EMBL/GenBank/DDBJ databases">
        <authorList>
            <consortium name="Pathogen Informatics"/>
        </authorList>
    </citation>
    <scope>NUCLEOTIDE SEQUENCE [LARGE SCALE GENOMIC DNA]</scope>
    <source>
        <strain evidence="13 14">H044680328</strain>
    </source>
</reference>
<gene>
    <name evidence="13" type="primary">petA</name>
    <name evidence="13" type="ORF">SAMEA3906487_01088</name>
</gene>
<protein>
    <recommendedName>
        <fullName evidence="10">Ubiquinol-cytochrome c reductase iron-sulfur subunit</fullName>
        <ecNumber evidence="10">7.1.1.8</ecNumber>
    </recommendedName>
</protein>
<dbReference type="PROSITE" id="PS51318">
    <property type="entry name" value="TAT"/>
    <property type="match status" value="1"/>
</dbReference>
<evidence type="ECO:0000256" key="5">
    <source>
        <dbReference type="ARBA" id="ARBA00022989"/>
    </source>
</evidence>
<dbReference type="STRING" id="123899.SAMEA3906487_01088"/>
<dbReference type="KEGG" id="btrm:SAMEA390648701088"/>
<dbReference type="Gene3D" id="2.102.10.10">
    <property type="entry name" value="Rieske [2Fe-2S] iron-sulphur domain"/>
    <property type="match status" value="1"/>
</dbReference>
<dbReference type="AlphaFoldDB" id="A0A157SCX3"/>
<keyword evidence="10" id="KW-0813">Transport</keyword>
<dbReference type="PANTHER" id="PTHR10134">
    <property type="entry name" value="CYTOCHROME B-C1 COMPLEX SUBUNIT RIESKE, MITOCHONDRIAL"/>
    <property type="match status" value="1"/>
</dbReference>
<keyword evidence="13" id="KW-0560">Oxidoreductase</keyword>
<evidence type="ECO:0000256" key="6">
    <source>
        <dbReference type="ARBA" id="ARBA00023004"/>
    </source>
</evidence>
<evidence type="ECO:0000256" key="8">
    <source>
        <dbReference type="ARBA" id="ARBA00023136"/>
    </source>
</evidence>
<dbReference type="OrthoDB" id="9767869at2"/>
<evidence type="ECO:0000313" key="13">
    <source>
        <dbReference type="EMBL" id="SAI68101.1"/>
    </source>
</evidence>
<evidence type="ECO:0000256" key="9">
    <source>
        <dbReference type="ARBA" id="ARBA00023157"/>
    </source>
</evidence>
<keyword evidence="7" id="KW-0411">Iron-sulfur</keyword>
<dbReference type="eggNOG" id="COG0723">
    <property type="taxonomic scope" value="Bacteria"/>
</dbReference>
<dbReference type="PROSITE" id="PS51296">
    <property type="entry name" value="RIESKE"/>
    <property type="match status" value="1"/>
</dbReference>
<keyword evidence="10" id="KW-0249">Electron transport</keyword>
<accession>A0A157SCX3</accession>
<dbReference type="RefSeq" id="WP_025515003.1">
    <property type="nucleotide sequence ID" value="NZ_CP016340.1"/>
</dbReference>
<keyword evidence="9" id="KW-1015">Disulfide bond</keyword>
<keyword evidence="2 10" id="KW-0812">Transmembrane</keyword>
<dbReference type="NCBIfam" id="TIGR01416">
    <property type="entry name" value="Rieske_proteo"/>
    <property type="match status" value="1"/>
</dbReference>
<evidence type="ECO:0000256" key="4">
    <source>
        <dbReference type="ARBA" id="ARBA00022723"/>
    </source>
</evidence>
<comment type="catalytic activity">
    <reaction evidence="10">
        <text>a quinol + 2 Fe(III)-[cytochrome c](out) = a quinone + 2 Fe(II)-[cytochrome c](out) + 2 H(+)(out)</text>
        <dbReference type="Rhea" id="RHEA:11484"/>
        <dbReference type="Rhea" id="RHEA-COMP:10350"/>
        <dbReference type="Rhea" id="RHEA-COMP:14399"/>
        <dbReference type="ChEBI" id="CHEBI:15378"/>
        <dbReference type="ChEBI" id="CHEBI:24646"/>
        <dbReference type="ChEBI" id="CHEBI:29033"/>
        <dbReference type="ChEBI" id="CHEBI:29034"/>
        <dbReference type="ChEBI" id="CHEBI:132124"/>
        <dbReference type="EC" id="7.1.1.8"/>
    </reaction>
</comment>
<feature type="domain" description="Rieske" evidence="12">
    <location>
        <begin position="98"/>
        <end position="204"/>
    </location>
</feature>